<keyword evidence="3" id="KW-1185">Reference proteome</keyword>
<evidence type="ECO:0000313" key="1">
    <source>
        <dbReference type="EMBL" id="GBL79750.1"/>
    </source>
</evidence>
<sequence length="73" mass="8062">DSQPCPCLPPEPHPKYIALPQPNPASGSIFANDPGVILFINTFTQAVYCSDILSEVFDLSQTTPLEYSKFVYK</sequence>
<organism evidence="1 3">
    <name type="scientific">Araneus ventricosus</name>
    <name type="common">Orbweaver spider</name>
    <name type="synonym">Epeira ventricosa</name>
    <dbReference type="NCBI Taxonomy" id="182803"/>
    <lineage>
        <taxon>Eukaryota</taxon>
        <taxon>Metazoa</taxon>
        <taxon>Ecdysozoa</taxon>
        <taxon>Arthropoda</taxon>
        <taxon>Chelicerata</taxon>
        <taxon>Arachnida</taxon>
        <taxon>Araneae</taxon>
        <taxon>Araneomorphae</taxon>
        <taxon>Entelegynae</taxon>
        <taxon>Araneoidea</taxon>
        <taxon>Araneidae</taxon>
        <taxon>Araneus</taxon>
    </lineage>
</organism>
<protein>
    <submittedName>
        <fullName evidence="1">Uncharacterized protein</fullName>
    </submittedName>
</protein>
<dbReference type="AlphaFoldDB" id="A0A4Y2AJ36"/>
<name>A0A4Y2AJ36_ARAVE</name>
<reference evidence="1 3" key="1">
    <citation type="journal article" date="2019" name="Sci. Rep.">
        <title>Orb-weaving spider Araneus ventricosus genome elucidates the spidroin gene catalogue.</title>
        <authorList>
            <person name="Kono N."/>
            <person name="Nakamura H."/>
            <person name="Ohtoshi R."/>
            <person name="Moran D.A.P."/>
            <person name="Shinohara A."/>
            <person name="Yoshida Y."/>
            <person name="Fujiwara M."/>
            <person name="Mori M."/>
            <person name="Tomita M."/>
            <person name="Arakawa K."/>
        </authorList>
    </citation>
    <scope>NUCLEOTIDE SEQUENCE [LARGE SCALE GENOMIC DNA]</scope>
</reference>
<dbReference type="EMBL" id="BGPR01080674">
    <property type="protein sequence ID" value="GBL79750.1"/>
    <property type="molecule type" value="Genomic_DNA"/>
</dbReference>
<accession>A0A4Y2AJ36</accession>
<comment type="caution">
    <text evidence="1">The sequence shown here is derived from an EMBL/GenBank/DDBJ whole genome shotgun (WGS) entry which is preliminary data.</text>
</comment>
<dbReference type="EMBL" id="BGPR01236879">
    <property type="protein sequence ID" value="GBL95877.1"/>
    <property type="molecule type" value="Genomic_DNA"/>
</dbReference>
<feature type="non-terminal residue" evidence="1">
    <location>
        <position position="1"/>
    </location>
</feature>
<proteinExistence type="predicted"/>
<gene>
    <name evidence="1" type="ORF">AVEN_167574_1</name>
    <name evidence="2" type="ORF">AVEN_33419_1</name>
</gene>
<dbReference type="OrthoDB" id="6473124at2759"/>
<evidence type="ECO:0000313" key="2">
    <source>
        <dbReference type="EMBL" id="GBL95877.1"/>
    </source>
</evidence>
<evidence type="ECO:0000313" key="3">
    <source>
        <dbReference type="Proteomes" id="UP000499080"/>
    </source>
</evidence>
<dbReference type="Proteomes" id="UP000499080">
    <property type="component" value="Unassembled WGS sequence"/>
</dbReference>